<dbReference type="PANTHER" id="PTHR46500">
    <property type="entry name" value="CILIA- AND FLAGELLA-ASSOCIATED PROTEIN 221"/>
    <property type="match status" value="1"/>
</dbReference>
<dbReference type="EMBL" id="CAJZBQ010000038">
    <property type="protein sequence ID" value="CAG9325479.1"/>
    <property type="molecule type" value="Genomic_DNA"/>
</dbReference>
<reference evidence="1" key="1">
    <citation type="submission" date="2021-09" db="EMBL/GenBank/DDBJ databases">
        <authorList>
            <consortium name="AG Swart"/>
            <person name="Singh M."/>
            <person name="Singh A."/>
            <person name="Seah K."/>
            <person name="Emmerich C."/>
        </authorList>
    </citation>
    <scope>NUCLEOTIDE SEQUENCE</scope>
    <source>
        <strain evidence="1">ATCC30299</strain>
    </source>
</reference>
<keyword evidence="2" id="KW-1185">Reference proteome</keyword>
<gene>
    <name evidence="1" type="ORF">BSTOLATCC_MIC38732</name>
</gene>
<dbReference type="AlphaFoldDB" id="A0AAU9JGT1"/>
<dbReference type="InterPro" id="IPR029676">
    <property type="entry name" value="CFAP221"/>
</dbReference>
<evidence type="ECO:0008006" key="3">
    <source>
        <dbReference type="Google" id="ProtNLM"/>
    </source>
</evidence>
<dbReference type="InterPro" id="IPR013783">
    <property type="entry name" value="Ig-like_fold"/>
</dbReference>
<accession>A0AAU9JGT1</accession>
<evidence type="ECO:0000313" key="2">
    <source>
        <dbReference type="Proteomes" id="UP001162131"/>
    </source>
</evidence>
<dbReference type="GO" id="GO:0044458">
    <property type="term" value="P:motile cilium assembly"/>
    <property type="evidence" value="ECO:0007669"/>
    <property type="project" value="TreeGrafter"/>
</dbReference>
<proteinExistence type="predicted"/>
<dbReference type="Gene3D" id="2.60.40.10">
    <property type="entry name" value="Immunoglobulins"/>
    <property type="match status" value="2"/>
</dbReference>
<sequence length="742" mass="85802">MEPLVIQEQIIEKESTKLVSSLEKKNYDMIGSNGVFEVKPSVLTFAGYEIKKCQTKKLLIKNISGTPQRMSILPTNTPFFKPKYNKRGQLAPGMSEVVYIQFTPPEWRYYYDCIRFLSPGGNLNIPIHSYPVMNKKERYLPALLDMGKCNIGETITKKIDLESTVPVAFEYELRFVEENNDFRIDPLSGDVPGQDKAEITITYEPKAASTSTCEVELRLSEFDYRPITMKLIASGMHKQMETPMMSRIDSSPIINRTLLKGNKETSFERAPKKLPEIVPKPSKTLTKFAQMLVKPKLIDRVIYEQQFNTEYRKLEEGDREKEFKIYQCIGNPHPSEELIKEIIDLRAEKDYNKNEEMRNKDCMRNAHQVDQDKPINDVSFTPLKKPTWDPYQNDEFSLRQLPLHRLVRAANKVMVQLRVSKRIEMIKKVLTEHKVNNREDAKKFVAWDWKRADLIGIGNKDFIPFEFTISQDEIKKYEFPTEYEEHLDEFKQKIDIEPLSAFESIQPLKLIETQDFLIAGYNDFLPPPVSHYIPIEKEREFRAGAEEEYSICLERGEFRDDPVLSVPNSCLKPMVIDAVGLVRPHPTLRTYLTLSALTETSPEFSLLPKEFPRDYPEEYPGFTQPSLSFLAQKWRPKYNYSSPQLPEKLKGMRPAEILSDSDSESENTFAMDVPVLDQYLASFENDDEALKGEKVNAKEIAMKTLCEEITKGRQKDSAWLPTQLVAANKQISDPDHKVSIFN</sequence>
<protein>
    <recommendedName>
        <fullName evidence="3">Primary ciliary dyskinesia protein 1</fullName>
    </recommendedName>
</protein>
<dbReference type="Proteomes" id="UP001162131">
    <property type="component" value="Unassembled WGS sequence"/>
</dbReference>
<dbReference type="GO" id="GO:0097729">
    <property type="term" value="C:9+2 motile cilium"/>
    <property type="evidence" value="ECO:0007669"/>
    <property type="project" value="TreeGrafter"/>
</dbReference>
<dbReference type="PANTHER" id="PTHR46500:SF1">
    <property type="entry name" value="CILIA- AND FLAGELLA-ASSOCIATED PROTEIN 221"/>
    <property type="match status" value="1"/>
</dbReference>
<evidence type="ECO:0000313" key="1">
    <source>
        <dbReference type="EMBL" id="CAG9325479.1"/>
    </source>
</evidence>
<comment type="caution">
    <text evidence="1">The sequence shown here is derived from an EMBL/GenBank/DDBJ whole genome shotgun (WGS) entry which is preliminary data.</text>
</comment>
<dbReference type="GO" id="GO:0003341">
    <property type="term" value="P:cilium movement"/>
    <property type="evidence" value="ECO:0007669"/>
    <property type="project" value="InterPro"/>
</dbReference>
<organism evidence="1 2">
    <name type="scientific">Blepharisma stoltei</name>
    <dbReference type="NCBI Taxonomy" id="1481888"/>
    <lineage>
        <taxon>Eukaryota</taxon>
        <taxon>Sar</taxon>
        <taxon>Alveolata</taxon>
        <taxon>Ciliophora</taxon>
        <taxon>Postciliodesmatophora</taxon>
        <taxon>Heterotrichea</taxon>
        <taxon>Heterotrichida</taxon>
        <taxon>Blepharismidae</taxon>
        <taxon>Blepharisma</taxon>
    </lineage>
</organism>
<dbReference type="Pfam" id="PF24771">
    <property type="entry name" value="Ig_CFAP74_1st"/>
    <property type="match status" value="1"/>
</dbReference>
<name>A0AAU9JGT1_9CILI</name>